<keyword evidence="1" id="KW-0812">Transmembrane</keyword>
<feature type="transmembrane region" description="Helical" evidence="1">
    <location>
        <begin position="52"/>
        <end position="75"/>
    </location>
</feature>
<reference evidence="3 4" key="1">
    <citation type="submission" date="2022-04" db="EMBL/GenBank/DDBJ databases">
        <title>Spirosoma sp. strain RP8 genome sequencing and assembly.</title>
        <authorList>
            <person name="Jung Y."/>
        </authorList>
    </citation>
    <scope>NUCLEOTIDE SEQUENCE [LARGE SCALE GENOMIC DNA]</scope>
    <source>
        <strain evidence="3 4">RP8</strain>
    </source>
</reference>
<feature type="transmembrane region" description="Helical" evidence="1">
    <location>
        <begin position="24"/>
        <end position="46"/>
    </location>
</feature>
<protein>
    <submittedName>
        <fullName evidence="3">Histidine kinase</fullName>
    </submittedName>
</protein>
<dbReference type="PANTHER" id="PTHR34220:SF7">
    <property type="entry name" value="SENSOR HISTIDINE KINASE YPDA"/>
    <property type="match status" value="1"/>
</dbReference>
<keyword evidence="1" id="KW-0472">Membrane</keyword>
<evidence type="ECO:0000313" key="3">
    <source>
        <dbReference type="EMBL" id="MCK8494153.1"/>
    </source>
</evidence>
<dbReference type="RefSeq" id="WP_248478716.1">
    <property type="nucleotide sequence ID" value="NZ_JALPRF010000003.1"/>
</dbReference>
<feature type="transmembrane region" description="Helical" evidence="1">
    <location>
        <begin position="131"/>
        <end position="152"/>
    </location>
</feature>
<dbReference type="Proteomes" id="UP001202180">
    <property type="component" value="Unassembled WGS sequence"/>
</dbReference>
<proteinExistence type="predicted"/>
<dbReference type="InterPro" id="IPR050640">
    <property type="entry name" value="Bact_2-comp_sensor_kinase"/>
</dbReference>
<evidence type="ECO:0000256" key="1">
    <source>
        <dbReference type="SAM" id="Phobius"/>
    </source>
</evidence>
<dbReference type="EMBL" id="JALPRF010000003">
    <property type="protein sequence ID" value="MCK8494153.1"/>
    <property type="molecule type" value="Genomic_DNA"/>
</dbReference>
<feature type="transmembrane region" description="Helical" evidence="1">
    <location>
        <begin position="87"/>
        <end position="111"/>
    </location>
</feature>
<feature type="domain" description="Signal transduction histidine kinase internal region" evidence="2">
    <location>
        <begin position="173"/>
        <end position="251"/>
    </location>
</feature>
<evidence type="ECO:0000259" key="2">
    <source>
        <dbReference type="Pfam" id="PF06580"/>
    </source>
</evidence>
<keyword evidence="4" id="KW-1185">Reference proteome</keyword>
<keyword evidence="1" id="KW-1133">Transmembrane helix</keyword>
<keyword evidence="3" id="KW-0808">Transferase</keyword>
<dbReference type="InterPro" id="IPR010559">
    <property type="entry name" value="Sig_transdc_His_kin_internal"/>
</dbReference>
<name>A0ABT0HRB2_9BACT</name>
<organism evidence="3 4">
    <name type="scientific">Spirosoma liriopis</name>
    <dbReference type="NCBI Taxonomy" id="2937440"/>
    <lineage>
        <taxon>Bacteria</taxon>
        <taxon>Pseudomonadati</taxon>
        <taxon>Bacteroidota</taxon>
        <taxon>Cytophagia</taxon>
        <taxon>Cytophagales</taxon>
        <taxon>Cytophagaceae</taxon>
        <taxon>Spirosoma</taxon>
    </lineage>
</organism>
<sequence>MNLLPLIRPYLIQPLTYSTIERRYYLLGLPVFVLLGNYYLLGLRYIQEGAAFAIGTVLSVLIYWSLILTLRVVVLGALRRFSQVRQAMLRTLTMLCVAAGVTTGFAVLYVWCYSLIPVLGISFSWGIVQPIWIVSYIFDVFLCTGISVYYTYSQWETHQFENDRLKRIALQHQFEALKGDLNPHFLFNSLNSLSALIGEDTAQAERFVDDLARVYRYLLQAGKHELVSLQVELDYTRVYANLLKTRYGDSLAISFQVADDYRDHHLPPLTMQTLIDNAIKHNIMSVSNPLVIGVTTTPEGSLQARNVVQRKTNRVETTRAGLANLTARYRIISDEKLLIRQEGDWFVVTAPLINLNQV</sequence>
<evidence type="ECO:0000313" key="4">
    <source>
        <dbReference type="Proteomes" id="UP001202180"/>
    </source>
</evidence>
<keyword evidence="3" id="KW-0418">Kinase</keyword>
<dbReference type="Pfam" id="PF06580">
    <property type="entry name" value="His_kinase"/>
    <property type="match status" value="1"/>
</dbReference>
<dbReference type="GO" id="GO:0016301">
    <property type="term" value="F:kinase activity"/>
    <property type="evidence" value="ECO:0007669"/>
    <property type="project" value="UniProtKB-KW"/>
</dbReference>
<dbReference type="PANTHER" id="PTHR34220">
    <property type="entry name" value="SENSOR HISTIDINE KINASE YPDA"/>
    <property type="match status" value="1"/>
</dbReference>
<gene>
    <name evidence="3" type="ORF">M0L20_19970</name>
</gene>
<comment type="caution">
    <text evidence="3">The sequence shown here is derived from an EMBL/GenBank/DDBJ whole genome shotgun (WGS) entry which is preliminary data.</text>
</comment>
<accession>A0ABT0HRB2</accession>